<dbReference type="EMBL" id="VSZI01000001">
    <property type="protein sequence ID" value="TYR20343.1"/>
    <property type="molecule type" value="Genomic_DNA"/>
</dbReference>
<gene>
    <name evidence="2" type="ORF">FYJ87_05085</name>
</gene>
<dbReference type="AlphaFoldDB" id="A0A5D4FWI5"/>
<evidence type="ECO:0000313" key="3">
    <source>
        <dbReference type="Proteomes" id="UP000324726"/>
    </source>
</evidence>
<sequence>MKMEAAIADIEQARRKILAAGQAGRGLRAQGTWGGGYTKVPSLSGAFTQHASFWSGQPGDAVTAITKLNDDLDWSGTMLGSVADALQHQEETTSKAFDNFDFAAHERGVGSFSCFQPRDTEPFKNLNYLHPASIVEPLYSVKLMIALIQDSDAAPIAAAEKWRGTAAELQAVAEQLMATSSGLGARNKGRAFDEARNALEDFAKRSRTVSANAALMAESAAQFPLVRQKNLEELLEIAAKVTAANAGAPGSGALVEGEEMARFVSTHLQPSLELLKPPVHNFGVPVVGHNGGGGVNITSFNTTGPAEAFQGINGNVAPATANNVQELGAQTADAVADAGRGNAAANAPAAGNTSSAAGEHIPASQQHVAPAGANPAAPAGPGVAPAGTQLPAHTPAQTAGVPGGAPSNAAAPGLALPGTNQRGANGSPSARGAQPARPALPTTGAHRPNAGHTPVPRAGSAPHGTGAHSALRNAPGLGGAEATSERTGSRNHGYGTHATTGQGRTPRATVVRPELPAAHPENLRNGAAGRGLHGVGAPGTPNTAPNTGMHGTSHGYSTTASPHAEQAVAAQNNQRGRGFYGGMAPGARGGSNNGRQVKPGAGQWASSVSEYFKRQFLGTKPRTTKKVISR</sequence>
<organism evidence="2 3">
    <name type="scientific">Corynebacterium urealyticum</name>
    <dbReference type="NCBI Taxonomy" id="43771"/>
    <lineage>
        <taxon>Bacteria</taxon>
        <taxon>Bacillati</taxon>
        <taxon>Actinomycetota</taxon>
        <taxon>Actinomycetes</taxon>
        <taxon>Mycobacteriales</taxon>
        <taxon>Corynebacteriaceae</taxon>
        <taxon>Corynebacterium</taxon>
    </lineage>
</organism>
<feature type="region of interest" description="Disordered" evidence="1">
    <location>
        <begin position="343"/>
        <end position="507"/>
    </location>
</feature>
<comment type="caution">
    <text evidence="2">The sequence shown here is derived from an EMBL/GenBank/DDBJ whole genome shotgun (WGS) entry which is preliminary data.</text>
</comment>
<name>A0A5D4FWI5_9CORY</name>
<evidence type="ECO:0000256" key="1">
    <source>
        <dbReference type="SAM" id="MobiDB-lite"/>
    </source>
</evidence>
<reference evidence="2 3" key="1">
    <citation type="submission" date="2019-08" db="EMBL/GenBank/DDBJ databases">
        <title>Draft genome of C. urealyticum strain VH4248.</title>
        <authorList>
            <person name="Navas J."/>
        </authorList>
    </citation>
    <scope>NUCLEOTIDE SEQUENCE [LARGE SCALE GENOMIC DNA]</scope>
    <source>
        <strain evidence="2 3">VH4248</strain>
    </source>
</reference>
<dbReference type="Gene3D" id="1.20.1260.20">
    <property type="entry name" value="PPE superfamily"/>
    <property type="match status" value="1"/>
</dbReference>
<feature type="compositionally biased region" description="Low complexity" evidence="1">
    <location>
        <begin position="404"/>
        <end position="418"/>
    </location>
</feature>
<dbReference type="InterPro" id="IPR038332">
    <property type="entry name" value="PPE_sf"/>
</dbReference>
<evidence type="ECO:0000313" key="2">
    <source>
        <dbReference type="EMBL" id="TYR20343.1"/>
    </source>
</evidence>
<feature type="compositionally biased region" description="Low complexity" evidence="1">
    <location>
        <begin position="368"/>
        <end position="387"/>
    </location>
</feature>
<accession>A0A5D4FWI5</accession>
<feature type="compositionally biased region" description="Polar residues" evidence="1">
    <location>
        <begin position="419"/>
        <end position="428"/>
    </location>
</feature>
<protein>
    <submittedName>
        <fullName evidence="2">Uncharacterized protein</fullName>
    </submittedName>
</protein>
<dbReference type="Proteomes" id="UP000324726">
    <property type="component" value="Unassembled WGS sequence"/>
</dbReference>
<proteinExistence type="predicted"/>
<feature type="compositionally biased region" description="Low complexity" evidence="1">
    <location>
        <begin position="343"/>
        <end position="358"/>
    </location>
</feature>